<comment type="caution">
    <text evidence="1">The sequence shown here is derived from an EMBL/GenBank/DDBJ whole genome shotgun (WGS) entry which is preliminary data.</text>
</comment>
<keyword evidence="2" id="KW-1185">Reference proteome</keyword>
<gene>
    <name evidence="1" type="ORF">GS399_08800</name>
</gene>
<organism evidence="1 2">
    <name type="scientific">Hufsiella arboris</name>
    <dbReference type="NCBI Taxonomy" id="2695275"/>
    <lineage>
        <taxon>Bacteria</taxon>
        <taxon>Pseudomonadati</taxon>
        <taxon>Bacteroidota</taxon>
        <taxon>Sphingobacteriia</taxon>
        <taxon>Sphingobacteriales</taxon>
        <taxon>Sphingobacteriaceae</taxon>
        <taxon>Hufsiella</taxon>
    </lineage>
</organism>
<accession>A0A7K1Y8Z9</accession>
<evidence type="ECO:0000313" key="1">
    <source>
        <dbReference type="EMBL" id="MXV51066.1"/>
    </source>
</evidence>
<dbReference type="Proteomes" id="UP000466586">
    <property type="component" value="Unassembled WGS sequence"/>
</dbReference>
<evidence type="ECO:0000313" key="2">
    <source>
        <dbReference type="Proteomes" id="UP000466586"/>
    </source>
</evidence>
<dbReference type="AlphaFoldDB" id="A0A7K1Y8Z9"/>
<protein>
    <submittedName>
        <fullName evidence="1">DUF177 domain-containing protein</fullName>
    </submittedName>
</protein>
<proteinExistence type="predicted"/>
<name>A0A7K1Y8Z9_9SPHI</name>
<dbReference type="RefSeq" id="WP_160844235.1">
    <property type="nucleotide sequence ID" value="NZ_WVHT01000003.1"/>
</dbReference>
<dbReference type="EMBL" id="WVHT01000003">
    <property type="protein sequence ID" value="MXV51066.1"/>
    <property type="molecule type" value="Genomic_DNA"/>
</dbReference>
<reference evidence="1 2" key="1">
    <citation type="submission" date="2019-11" db="EMBL/GenBank/DDBJ databases">
        <title>Pedobacter sp. HMF7647 Genome sequencing and assembly.</title>
        <authorList>
            <person name="Kang H."/>
            <person name="Kim H."/>
            <person name="Joh K."/>
        </authorList>
    </citation>
    <scope>NUCLEOTIDE SEQUENCE [LARGE SCALE GENOMIC DNA]</scope>
    <source>
        <strain evidence="1 2">HMF7647</strain>
    </source>
</reference>
<dbReference type="Pfam" id="PF02620">
    <property type="entry name" value="YceD"/>
    <property type="match status" value="1"/>
</dbReference>
<dbReference type="InterPro" id="IPR003772">
    <property type="entry name" value="YceD"/>
</dbReference>
<sequence length="176" mass="20666">MKSLQQYRVPFSGLKLGKHQFEFDVDESFFREFEYSLVKNGTVKVDMELDKQETMLLLTFHIKGDIFLDCDVCLSGFPVAIDFNEKQIVKFGEDDLEENTEEIMVLNRNEHEIDIAPLVYEYINLSVPYINRCNDVGNTEWCDKEMINKLNDLSIENNETHSDDPRWEALKKIKNN</sequence>